<dbReference type="EMBL" id="MU267637">
    <property type="protein sequence ID" value="KAH7913107.1"/>
    <property type="molecule type" value="Genomic_DNA"/>
</dbReference>
<protein>
    <submittedName>
        <fullName evidence="1">Uncharacterized protein</fullName>
    </submittedName>
</protein>
<evidence type="ECO:0000313" key="1">
    <source>
        <dbReference type="EMBL" id="KAH7913107.1"/>
    </source>
</evidence>
<reference evidence="1" key="1">
    <citation type="journal article" date="2021" name="New Phytol.">
        <title>Evolutionary innovations through gain and loss of genes in the ectomycorrhizal Boletales.</title>
        <authorList>
            <person name="Wu G."/>
            <person name="Miyauchi S."/>
            <person name="Morin E."/>
            <person name="Kuo A."/>
            <person name="Drula E."/>
            <person name="Varga T."/>
            <person name="Kohler A."/>
            <person name="Feng B."/>
            <person name="Cao Y."/>
            <person name="Lipzen A."/>
            <person name="Daum C."/>
            <person name="Hundley H."/>
            <person name="Pangilinan J."/>
            <person name="Johnson J."/>
            <person name="Barry K."/>
            <person name="LaButti K."/>
            <person name="Ng V."/>
            <person name="Ahrendt S."/>
            <person name="Min B."/>
            <person name="Choi I.G."/>
            <person name="Park H."/>
            <person name="Plett J.M."/>
            <person name="Magnuson J."/>
            <person name="Spatafora J.W."/>
            <person name="Nagy L.G."/>
            <person name="Henrissat B."/>
            <person name="Grigoriev I.V."/>
            <person name="Yang Z.L."/>
            <person name="Xu J."/>
            <person name="Martin F.M."/>
        </authorList>
    </citation>
    <scope>NUCLEOTIDE SEQUENCE</scope>
    <source>
        <strain evidence="1">ATCC 28755</strain>
    </source>
</reference>
<evidence type="ECO:0000313" key="2">
    <source>
        <dbReference type="Proteomes" id="UP000790377"/>
    </source>
</evidence>
<gene>
    <name evidence="1" type="ORF">BJ138DRAFT_1124656</name>
</gene>
<accession>A0ACB8AIS3</accession>
<comment type="caution">
    <text evidence="1">The sequence shown here is derived from an EMBL/GenBank/DDBJ whole genome shotgun (WGS) entry which is preliminary data.</text>
</comment>
<keyword evidence="2" id="KW-1185">Reference proteome</keyword>
<sequence length="385" mass="44375">MRIHKTYIPPEITDHVIDHLHIDTRMLGICSLVCKSWLPASRFHLFSTISLHPWKKDSFLRLLDSTYSSFAPYVRHLFIREGRGAYTWEKKWLNEALPLMTALTRIESLEIEQIIWEFLGTAAKKSFREIFREVKQLRLRQFEFRTGTELVDFLTAFPILETLRLENVKWEKETTQLLDASVPSRLRVVGMNYCRKGPVLDWLLTNPGVARVDTVRLGMITARDTPTVSRYLQFLGDSLTELHLHFCSEFYVDGAGLIDQFNLAQNTQLRKLYIYGLVVSTDAPLDWVTTLFRQIRSPHMREVSLSFHIADSLEDAQAVDWDGFVEVFAKPHFSGLSNVNILIARKGDCSAGKLVQRRLASLQQRRILSVNVGSDDRSLMENESA</sequence>
<dbReference type="Proteomes" id="UP000790377">
    <property type="component" value="Unassembled WGS sequence"/>
</dbReference>
<organism evidence="1 2">
    <name type="scientific">Hygrophoropsis aurantiaca</name>
    <dbReference type="NCBI Taxonomy" id="72124"/>
    <lineage>
        <taxon>Eukaryota</taxon>
        <taxon>Fungi</taxon>
        <taxon>Dikarya</taxon>
        <taxon>Basidiomycota</taxon>
        <taxon>Agaricomycotina</taxon>
        <taxon>Agaricomycetes</taxon>
        <taxon>Agaricomycetidae</taxon>
        <taxon>Boletales</taxon>
        <taxon>Coniophorineae</taxon>
        <taxon>Hygrophoropsidaceae</taxon>
        <taxon>Hygrophoropsis</taxon>
    </lineage>
</organism>
<proteinExistence type="predicted"/>
<name>A0ACB8AIS3_9AGAM</name>